<feature type="signal peptide" evidence="1">
    <location>
        <begin position="1"/>
        <end position="19"/>
    </location>
</feature>
<dbReference type="SUPFAM" id="SSF88713">
    <property type="entry name" value="Glycoside hydrolase/deacetylase"/>
    <property type="match status" value="1"/>
</dbReference>
<dbReference type="EMBL" id="AP035881">
    <property type="protein sequence ID" value="BFP43922.1"/>
    <property type="molecule type" value="Genomic_DNA"/>
</dbReference>
<protein>
    <submittedName>
        <fullName evidence="3">Polysaccharide deacetylase family protein</fullName>
    </submittedName>
</protein>
<keyword evidence="1" id="KW-0732">Signal</keyword>
<sequence>MQFGSRASWARLATGVCLALTAVGCGSPAESGGTAASRAPQPPVALQAAALPGRPAMLPGRAAEQEDSALRAGADRVLTERQQAESARDWGLDSVPLTAPPAPARKPVLSAGAHVTRVADDLPALVRRVPTEDRVVFLTVDDGKEKDLRFNRMMRELGLPFSAFVSGYLARSDYGYFRDLNEQGVRVNNHTVNHKDLRRLDYTQQRAEICGQQDELEREIGVRPVLFRPPYGEYTTDTLRAARSCGITAVPMWNEEAFPDRMEYRQLDRRLHPGDIILTHFRGTEDWSGSMTDMARQVLRTVTEQGFALARLDDYLG</sequence>
<dbReference type="Pfam" id="PF01522">
    <property type="entry name" value="Polysacc_deac_1"/>
    <property type="match status" value="1"/>
</dbReference>
<dbReference type="RefSeq" id="WP_407986514.1">
    <property type="nucleotide sequence ID" value="NZ_AP035881.2"/>
</dbReference>
<organism evidence="3">
    <name type="scientific">Kitasatospora sp. CMC57</name>
    <dbReference type="NCBI Taxonomy" id="3231513"/>
    <lineage>
        <taxon>Bacteria</taxon>
        <taxon>Bacillati</taxon>
        <taxon>Actinomycetota</taxon>
        <taxon>Actinomycetes</taxon>
        <taxon>Kitasatosporales</taxon>
        <taxon>Streptomycetaceae</taxon>
        <taxon>Kitasatospora</taxon>
    </lineage>
</organism>
<dbReference type="PANTHER" id="PTHR10587:SF134">
    <property type="entry name" value="SECRETED PROTEIN"/>
    <property type="match status" value="1"/>
</dbReference>
<dbReference type="InterPro" id="IPR050248">
    <property type="entry name" value="Polysacc_deacetylase_ArnD"/>
</dbReference>
<dbReference type="Gene3D" id="3.20.20.370">
    <property type="entry name" value="Glycoside hydrolase/deacetylase"/>
    <property type="match status" value="1"/>
</dbReference>
<dbReference type="GO" id="GO:0005975">
    <property type="term" value="P:carbohydrate metabolic process"/>
    <property type="evidence" value="ECO:0007669"/>
    <property type="project" value="InterPro"/>
</dbReference>
<feature type="chain" id="PRO_5044313646" evidence="1">
    <location>
        <begin position="20"/>
        <end position="317"/>
    </location>
</feature>
<dbReference type="GO" id="GO:0016810">
    <property type="term" value="F:hydrolase activity, acting on carbon-nitrogen (but not peptide) bonds"/>
    <property type="evidence" value="ECO:0007669"/>
    <property type="project" value="InterPro"/>
</dbReference>
<dbReference type="PANTHER" id="PTHR10587">
    <property type="entry name" value="GLYCOSYL TRANSFERASE-RELATED"/>
    <property type="match status" value="1"/>
</dbReference>
<reference evidence="3" key="1">
    <citation type="submission" date="2024-07" db="EMBL/GenBank/DDBJ databases">
        <title>Complete genome sequences of cellulolytic bacteria, Kitasatospora sp. CMC57 and Streptomyces sp. CMC78, isolated from Japanese agricultural soil.</title>
        <authorList>
            <person name="Hashimoto T."/>
            <person name="Ito M."/>
            <person name="Iwamoto M."/>
            <person name="Fukahori D."/>
            <person name="Shoda T."/>
            <person name="Sakoda M."/>
            <person name="Morohoshi T."/>
            <person name="Mitsuboshi M."/>
            <person name="Nishizawa T."/>
        </authorList>
    </citation>
    <scope>NUCLEOTIDE SEQUENCE</scope>
    <source>
        <strain evidence="3">CMC57</strain>
    </source>
</reference>
<proteinExistence type="predicted"/>
<evidence type="ECO:0000313" key="3">
    <source>
        <dbReference type="EMBL" id="BFP43922.1"/>
    </source>
</evidence>
<dbReference type="AlphaFoldDB" id="A0AB33JMH6"/>
<dbReference type="InterPro" id="IPR002509">
    <property type="entry name" value="NODB_dom"/>
</dbReference>
<name>A0AB33JMH6_9ACTN</name>
<accession>A0AB33JMH6</accession>
<evidence type="ECO:0000256" key="1">
    <source>
        <dbReference type="SAM" id="SignalP"/>
    </source>
</evidence>
<dbReference type="InterPro" id="IPR011330">
    <property type="entry name" value="Glyco_hydro/deAcase_b/a-brl"/>
</dbReference>
<feature type="domain" description="NodB homology" evidence="2">
    <location>
        <begin position="134"/>
        <end position="317"/>
    </location>
</feature>
<dbReference type="PROSITE" id="PS51257">
    <property type="entry name" value="PROKAR_LIPOPROTEIN"/>
    <property type="match status" value="1"/>
</dbReference>
<evidence type="ECO:0000259" key="2">
    <source>
        <dbReference type="PROSITE" id="PS51677"/>
    </source>
</evidence>
<dbReference type="CDD" id="cd10917">
    <property type="entry name" value="CE4_NodB_like_6s_7s"/>
    <property type="match status" value="1"/>
</dbReference>
<gene>
    <name evidence="3" type="ORF">KCMC57_02900</name>
</gene>
<dbReference type="PROSITE" id="PS51677">
    <property type="entry name" value="NODB"/>
    <property type="match status" value="1"/>
</dbReference>